<dbReference type="RefSeq" id="WP_144852496.1">
    <property type="nucleotide sequence ID" value="NZ_VNJI01000043.1"/>
</dbReference>
<proteinExistence type="predicted"/>
<dbReference type="OrthoDB" id="3901256at2"/>
<keyword evidence="2" id="KW-1185">Reference proteome</keyword>
<comment type="caution">
    <text evidence="1">The sequence shown here is derived from an EMBL/GenBank/DDBJ whole genome shotgun (WGS) entry which is preliminary data.</text>
</comment>
<dbReference type="PANTHER" id="PTHR40616">
    <property type="entry name" value="LINALOOL DEHYDRATASE_ISOMERASE DOMAIN-CONTAINING PROTEIN"/>
    <property type="match status" value="1"/>
</dbReference>
<protein>
    <submittedName>
        <fullName evidence="1">Uncharacterized protein</fullName>
    </submittedName>
</protein>
<name>A0A559K4J5_9BACL</name>
<organism evidence="1 2">
    <name type="scientific">Paenibacillus cremeus</name>
    <dbReference type="NCBI Taxonomy" id="2163881"/>
    <lineage>
        <taxon>Bacteria</taxon>
        <taxon>Bacillati</taxon>
        <taxon>Bacillota</taxon>
        <taxon>Bacilli</taxon>
        <taxon>Bacillales</taxon>
        <taxon>Paenibacillaceae</taxon>
        <taxon>Paenibacillus</taxon>
    </lineage>
</organism>
<dbReference type="AlphaFoldDB" id="A0A559K4J5"/>
<reference evidence="1 2" key="1">
    <citation type="submission" date="2019-07" db="EMBL/GenBank/DDBJ databases">
        <authorList>
            <person name="Kim J."/>
        </authorList>
    </citation>
    <scope>NUCLEOTIDE SEQUENCE [LARGE SCALE GENOMIC DNA]</scope>
    <source>
        <strain evidence="1 2">JC52</strain>
    </source>
</reference>
<dbReference type="EMBL" id="VNJI01000043">
    <property type="protein sequence ID" value="TVY07062.1"/>
    <property type="molecule type" value="Genomic_DNA"/>
</dbReference>
<dbReference type="PANTHER" id="PTHR40616:SF1">
    <property type="entry name" value="LINALOOL DEHYDRATASE_ISOMERASE DOMAIN-CONTAINING PROTEIN"/>
    <property type="match status" value="1"/>
</dbReference>
<sequence length="550" mass="62644">MNSTSMLEQMTYEQRYLIHQAMADLDPQYDETAQLLVYSSGRHNVRESSHYLIGLLIRNAPGDVARACDIIERIIDNQYDLPDEIYHGTFKRAPQEPNPPCGSLPWKSFAPGFAYFLDTTLAQISAELSQGNKELERRFQAAVDHVLPTVWTTYDPNWREFIACDFAAVLAYFEELLPAELVRRMEASMVLAVRGSIDRRRSDAIPMNTNIELMHIFICDFYGHRLNNPAWIEHAHEEAQRFYESFVEFKSFAEFNSTTYYSVDLMALGLWRACGKSESIRAIGREVELGLWENIALFYNAEMANLSGPFTRGYEMEMTEHSMLGVIFFLVLGRGYEHLVVPNVESASDPLLALVGFQVPEHVKPYLLQHQGDRQVEKQFRELCERSKPGENTPLCTATAWIERDVMIGGMAGSLNTSGQLHPATLYWKTEAGKLYTMRLLRREPGGRWGAHYRGITYNAKAEKDQLSVQVQFDTPRELELFFEISGEQLDSAEITDSFWRLPGLNLEVEANAPSPVIVQRDGGLEIVYPYQPAAGTIGQMSFILKRVQT</sequence>
<gene>
    <name evidence="1" type="ORF">FPZ49_25665</name>
</gene>
<evidence type="ECO:0000313" key="1">
    <source>
        <dbReference type="EMBL" id="TVY07062.1"/>
    </source>
</evidence>
<evidence type="ECO:0000313" key="2">
    <source>
        <dbReference type="Proteomes" id="UP000317036"/>
    </source>
</evidence>
<dbReference type="Proteomes" id="UP000317036">
    <property type="component" value="Unassembled WGS sequence"/>
</dbReference>
<accession>A0A559K4J5</accession>